<comment type="subunit">
    <text evidence="1">Component of the mitochondrial large ribosomal subunit.</text>
</comment>
<dbReference type="PANTHER" id="PTHR28271">
    <property type="entry name" value="54S RIBOSOMAL PROTEIN L31, MITOCHONDRIAL"/>
    <property type="match status" value="1"/>
</dbReference>
<dbReference type="FunCoup" id="A0A1D2VS67">
    <property type="interactions" value="99"/>
</dbReference>
<sequence>MFGAFKATNVALGGLLWKFPLKLSRTRKYRQRKRLQAVDNVLSVVTEGLVKTEQIVPKKLQQLNNSEFFPKEHEMLPRDKYTVYSKKTRGYRKGIHRVPKWTKVSQRVNPKYY</sequence>
<comment type="subcellular location">
    <subcellularLocation>
        <location evidence="1">Mitochondrion</location>
    </subcellularLocation>
</comment>
<dbReference type="PIRSF" id="PIRSF002216">
    <property type="entry name" value="MRPL31_prd"/>
    <property type="match status" value="1"/>
</dbReference>
<protein>
    <recommendedName>
        <fullName evidence="1">Large ribosomal subunit protein mL60</fullName>
    </recommendedName>
</protein>
<name>A0A1D2VS67_9ASCO</name>
<dbReference type="GO" id="GO:0005762">
    <property type="term" value="C:mitochondrial large ribosomal subunit"/>
    <property type="evidence" value="ECO:0007669"/>
    <property type="project" value="UniProtKB-UniRule"/>
</dbReference>
<evidence type="ECO:0000256" key="1">
    <source>
        <dbReference type="PIRNR" id="PIRNR002216"/>
    </source>
</evidence>
<dbReference type="Proteomes" id="UP000095038">
    <property type="component" value="Unassembled WGS sequence"/>
</dbReference>
<proteinExistence type="predicted"/>
<dbReference type="GO" id="GO:0032543">
    <property type="term" value="P:mitochondrial translation"/>
    <property type="evidence" value="ECO:0007669"/>
    <property type="project" value="UniProtKB-UniRule"/>
</dbReference>
<dbReference type="STRING" id="1344418.A0A1D2VS67"/>
<dbReference type="InterPro" id="IPR016340">
    <property type="entry name" value="Ribosomal_mL60"/>
</dbReference>
<dbReference type="GO" id="GO:0003735">
    <property type="term" value="F:structural constituent of ribosome"/>
    <property type="evidence" value="ECO:0007669"/>
    <property type="project" value="UniProtKB-UniRule"/>
</dbReference>
<organism evidence="2 3">
    <name type="scientific">Ascoidea rubescens DSM 1968</name>
    <dbReference type="NCBI Taxonomy" id="1344418"/>
    <lineage>
        <taxon>Eukaryota</taxon>
        <taxon>Fungi</taxon>
        <taxon>Dikarya</taxon>
        <taxon>Ascomycota</taxon>
        <taxon>Saccharomycotina</taxon>
        <taxon>Saccharomycetes</taxon>
        <taxon>Ascoideaceae</taxon>
        <taxon>Ascoidea</taxon>
    </lineage>
</organism>
<evidence type="ECO:0000313" key="3">
    <source>
        <dbReference type="Proteomes" id="UP000095038"/>
    </source>
</evidence>
<dbReference type="PANTHER" id="PTHR28271:SF1">
    <property type="entry name" value="LARGE RIBOSOMAL SUBUNIT PROTEIN ML60"/>
    <property type="match status" value="1"/>
</dbReference>
<evidence type="ECO:0000313" key="2">
    <source>
        <dbReference type="EMBL" id="ODV64405.1"/>
    </source>
</evidence>
<reference evidence="3" key="1">
    <citation type="submission" date="2016-05" db="EMBL/GenBank/DDBJ databases">
        <title>Comparative genomics of biotechnologically important yeasts.</title>
        <authorList>
            <consortium name="DOE Joint Genome Institute"/>
            <person name="Riley R."/>
            <person name="Haridas S."/>
            <person name="Wolfe K.H."/>
            <person name="Lopes M.R."/>
            <person name="Hittinger C.T."/>
            <person name="Goker M."/>
            <person name="Salamov A."/>
            <person name="Wisecaver J."/>
            <person name="Long T.M."/>
            <person name="Aerts A.L."/>
            <person name="Barry K."/>
            <person name="Choi C."/>
            <person name="Clum A."/>
            <person name="Coughlan A.Y."/>
            <person name="Deshpande S."/>
            <person name="Douglass A.P."/>
            <person name="Hanson S.J."/>
            <person name="Klenk H.-P."/>
            <person name="Labutti K."/>
            <person name="Lapidus A."/>
            <person name="Lindquist E."/>
            <person name="Lipzen A."/>
            <person name="Meier-Kolthoff J.P."/>
            <person name="Ohm R.A."/>
            <person name="Otillar R.P."/>
            <person name="Pangilinan J."/>
            <person name="Peng Y."/>
            <person name="Rokas A."/>
            <person name="Rosa C.A."/>
            <person name="Scheuner C."/>
            <person name="Sibirny A.A."/>
            <person name="Slot J.C."/>
            <person name="Stielow J.B."/>
            <person name="Sun H."/>
            <person name="Kurtzman C.P."/>
            <person name="Blackwell M."/>
            <person name="Grigoriev I.V."/>
            <person name="Jeffries T.W."/>
        </authorList>
    </citation>
    <scope>NUCLEOTIDE SEQUENCE [LARGE SCALE GENOMIC DNA]</scope>
    <source>
        <strain evidence="3">DSM 1968</strain>
    </source>
</reference>
<dbReference type="OrthoDB" id="2332379at2759"/>
<dbReference type="Pfam" id="PF09784">
    <property type="entry name" value="L31"/>
    <property type="match status" value="1"/>
</dbReference>
<dbReference type="EMBL" id="KV454475">
    <property type="protein sequence ID" value="ODV64405.1"/>
    <property type="molecule type" value="Genomic_DNA"/>
</dbReference>
<dbReference type="RefSeq" id="XP_020050712.1">
    <property type="nucleotide sequence ID" value="XM_020192528.1"/>
</dbReference>
<keyword evidence="1 2" id="KW-0689">Ribosomal protein</keyword>
<keyword evidence="1" id="KW-0687">Ribonucleoprotein</keyword>
<keyword evidence="3" id="KW-1185">Reference proteome</keyword>
<dbReference type="GeneID" id="30966164"/>
<keyword evidence="1" id="KW-0496">Mitochondrion</keyword>
<dbReference type="AlphaFoldDB" id="A0A1D2VS67"/>
<gene>
    <name evidence="2" type="ORF">ASCRUDRAFT_74036</name>
</gene>
<accession>A0A1D2VS67</accession>
<dbReference type="InParanoid" id="A0A1D2VS67"/>